<gene>
    <name evidence="1" type="ORF">RGQ29_006102</name>
</gene>
<dbReference type="CDD" id="cd00303">
    <property type="entry name" value="retropepsin_like"/>
    <property type="match status" value="1"/>
</dbReference>
<organism evidence="1 2">
    <name type="scientific">Quercus rubra</name>
    <name type="common">Northern red oak</name>
    <name type="synonym">Quercus borealis</name>
    <dbReference type="NCBI Taxonomy" id="3512"/>
    <lineage>
        <taxon>Eukaryota</taxon>
        <taxon>Viridiplantae</taxon>
        <taxon>Streptophyta</taxon>
        <taxon>Embryophyta</taxon>
        <taxon>Tracheophyta</taxon>
        <taxon>Spermatophyta</taxon>
        <taxon>Magnoliopsida</taxon>
        <taxon>eudicotyledons</taxon>
        <taxon>Gunneridae</taxon>
        <taxon>Pentapetalae</taxon>
        <taxon>rosids</taxon>
        <taxon>fabids</taxon>
        <taxon>Fagales</taxon>
        <taxon>Fagaceae</taxon>
        <taxon>Quercus</taxon>
    </lineage>
</organism>
<proteinExistence type="predicted"/>
<dbReference type="PANTHER" id="PTHR33240:SF15">
    <property type="entry name" value="GAG-PRO-LIKE PROTEIN"/>
    <property type="match status" value="1"/>
</dbReference>
<dbReference type="Proteomes" id="UP001324115">
    <property type="component" value="Unassembled WGS sequence"/>
</dbReference>
<dbReference type="EMBL" id="JAXUIC010000011">
    <property type="protein sequence ID" value="KAK4563883.1"/>
    <property type="molecule type" value="Genomic_DNA"/>
</dbReference>
<keyword evidence="2" id="KW-1185">Reference proteome</keyword>
<dbReference type="Gene3D" id="2.40.70.10">
    <property type="entry name" value="Acid Proteases"/>
    <property type="match status" value="1"/>
</dbReference>
<dbReference type="InterPro" id="IPR021109">
    <property type="entry name" value="Peptidase_aspartic_dom_sf"/>
</dbReference>
<accession>A0AAN7I8E0</accession>
<dbReference type="PANTHER" id="PTHR33240">
    <property type="entry name" value="OS08G0508500 PROTEIN"/>
    <property type="match status" value="1"/>
</dbReference>
<name>A0AAN7I8E0_QUERU</name>
<dbReference type="AlphaFoldDB" id="A0AAN7I8E0"/>
<evidence type="ECO:0000313" key="2">
    <source>
        <dbReference type="Proteomes" id="UP001324115"/>
    </source>
</evidence>
<protein>
    <submittedName>
        <fullName evidence="1">Uncharacterized protein</fullName>
    </submittedName>
</protein>
<reference evidence="1 2" key="1">
    <citation type="journal article" date="2023" name="G3 (Bethesda)">
        <title>A haplotype-resolved chromosome-scale genome for Quercus rubra L. provides insights into the genetics of adaptive traits for red oak species.</title>
        <authorList>
            <person name="Kapoor B."/>
            <person name="Jenkins J."/>
            <person name="Schmutz J."/>
            <person name="Zhebentyayeva T."/>
            <person name="Kuelheim C."/>
            <person name="Coggeshall M."/>
            <person name="Heim C."/>
            <person name="Lasky J.R."/>
            <person name="Leites L."/>
            <person name="Islam-Faridi N."/>
            <person name="Romero-Severson J."/>
            <person name="DeLeo V.L."/>
            <person name="Lucas S.M."/>
            <person name="Lazic D."/>
            <person name="Gailing O."/>
            <person name="Carlson J."/>
            <person name="Staton M."/>
        </authorList>
    </citation>
    <scope>NUCLEOTIDE SEQUENCE [LARGE SCALE GENOMIC DNA]</scope>
    <source>
        <strain evidence="1">Pseudo-F2</strain>
    </source>
</reference>
<sequence>MGAKVPVVLIDNRSALNVYHFKTALTIGLDVETIIPSPLTIRAYDNTSRKSMRTCKAPRKIGPMDTIMEFHVMDITPNYNLLLGRAWLHPIGVIPSSLHQKMKIPWKGGIAVVLGDGEILAPVCGLEEGGSELQMSGFEFVNMTDYG</sequence>
<evidence type="ECO:0000313" key="1">
    <source>
        <dbReference type="EMBL" id="KAK4563883.1"/>
    </source>
</evidence>
<comment type="caution">
    <text evidence="1">The sequence shown here is derived from an EMBL/GenBank/DDBJ whole genome shotgun (WGS) entry which is preliminary data.</text>
</comment>